<dbReference type="RefSeq" id="WP_090621073.1">
    <property type="nucleotide sequence ID" value="NZ_FOFD01000006.1"/>
</dbReference>
<keyword evidence="2" id="KW-0812">Transmembrane</keyword>
<evidence type="ECO:0000259" key="3">
    <source>
        <dbReference type="Pfam" id="PF01882"/>
    </source>
</evidence>
<dbReference type="Pfam" id="PF01882">
    <property type="entry name" value="DUF58"/>
    <property type="match status" value="1"/>
</dbReference>
<organism evidence="4 5">
    <name type="scientific">Natrinema salaciae</name>
    <dbReference type="NCBI Taxonomy" id="1186196"/>
    <lineage>
        <taxon>Archaea</taxon>
        <taxon>Methanobacteriati</taxon>
        <taxon>Methanobacteriota</taxon>
        <taxon>Stenosarchaea group</taxon>
        <taxon>Halobacteria</taxon>
        <taxon>Halobacteriales</taxon>
        <taxon>Natrialbaceae</taxon>
        <taxon>Natrinema</taxon>
    </lineage>
</organism>
<dbReference type="EMBL" id="FOFD01000006">
    <property type="protein sequence ID" value="SER54741.1"/>
    <property type="molecule type" value="Genomic_DNA"/>
</dbReference>
<feature type="compositionally biased region" description="Low complexity" evidence="1">
    <location>
        <begin position="67"/>
        <end position="76"/>
    </location>
</feature>
<feature type="domain" description="DUF58" evidence="3">
    <location>
        <begin position="221"/>
        <end position="395"/>
    </location>
</feature>
<dbReference type="STRING" id="1186196.SAMN04489841_4069"/>
<evidence type="ECO:0000256" key="1">
    <source>
        <dbReference type="SAM" id="MobiDB-lite"/>
    </source>
</evidence>
<dbReference type="PANTHER" id="PTHR33608">
    <property type="entry name" value="BLL2464 PROTEIN"/>
    <property type="match status" value="1"/>
</dbReference>
<reference evidence="5" key="1">
    <citation type="submission" date="2016-10" db="EMBL/GenBank/DDBJ databases">
        <authorList>
            <person name="Varghese N."/>
            <person name="Submissions S."/>
        </authorList>
    </citation>
    <scope>NUCLEOTIDE SEQUENCE [LARGE SCALE GENOMIC DNA]</scope>
    <source>
        <strain evidence="5">DSM 25055</strain>
    </source>
</reference>
<dbReference type="PANTHER" id="PTHR33608:SF6">
    <property type="entry name" value="BLL2464 PROTEIN"/>
    <property type="match status" value="1"/>
</dbReference>
<accession>A0A1H9Q2R1</accession>
<dbReference type="AlphaFoldDB" id="A0A1H9Q2R1"/>
<keyword evidence="2" id="KW-0472">Membrane</keyword>
<dbReference type="OrthoDB" id="31512at2157"/>
<name>A0A1H9Q2R1_9EURY</name>
<evidence type="ECO:0000313" key="4">
    <source>
        <dbReference type="EMBL" id="SER54741.1"/>
    </source>
</evidence>
<gene>
    <name evidence="4" type="ORF">SAMN04489841_4069</name>
</gene>
<feature type="region of interest" description="Disordered" evidence="1">
    <location>
        <begin position="67"/>
        <end position="94"/>
    </location>
</feature>
<evidence type="ECO:0000256" key="2">
    <source>
        <dbReference type="SAM" id="Phobius"/>
    </source>
</evidence>
<keyword evidence="5" id="KW-1185">Reference proteome</keyword>
<protein>
    <submittedName>
        <fullName evidence="4">Conserved repeat domain-containing protein</fullName>
    </submittedName>
</protein>
<sequence>MTGRTVDRLDGGEWAIAATLVFAGFGLVVGSQLLVVAATLPLWYVAAAVFGTEPDTMLDVRRRITVSDGSSRGSTTDDGEPARSDSGVVAGDPGETVTVRTTVRNAGSDTIVDLRVVDGVPDAVPVVSGSPRTSATLEPLAETTLEYEVELRRGEYAFDDPTVRARDLTGTMAETWRPSTDGDDAIRCSSVVESVPLGDGTNDYAGEVPTDEGGSGVEFYSVRDYEPGDPVGSIDWRRYAGTRELATVEYRAERATRIVCVVDARSSQFRAATTAHLPAIERSVAAAERTFEALVDAGHPTGIVGIYADQLPSVAPGTDPATRREASRVLDALRDSERVGYWPVAQPDTDDFVTDLPRRLPGEAQVYLFSSFVDDDPVELVAALRARGYAVRVVSPAVTAGETDIATRLEALDRGTRLARARSTGARVIDWERERSLGVLLRDAIGEVRTR</sequence>
<dbReference type="Proteomes" id="UP000199114">
    <property type="component" value="Unassembled WGS sequence"/>
</dbReference>
<evidence type="ECO:0000313" key="5">
    <source>
        <dbReference type="Proteomes" id="UP000199114"/>
    </source>
</evidence>
<dbReference type="InterPro" id="IPR002881">
    <property type="entry name" value="DUF58"/>
</dbReference>
<proteinExistence type="predicted"/>
<keyword evidence="2" id="KW-1133">Transmembrane helix</keyword>
<feature type="transmembrane region" description="Helical" evidence="2">
    <location>
        <begin position="20"/>
        <end position="44"/>
    </location>
</feature>